<keyword evidence="6" id="KW-1185">Reference proteome</keyword>
<dbReference type="EMBL" id="JAQOUE010000001">
    <property type="protein sequence ID" value="MDT7041198.1"/>
    <property type="molecule type" value="Genomic_DNA"/>
</dbReference>
<dbReference type="Gene3D" id="2.60.120.970">
    <property type="match status" value="1"/>
</dbReference>
<feature type="domain" description="Carbohydrate-binding module family 96" evidence="4">
    <location>
        <begin position="43"/>
        <end position="198"/>
    </location>
</feature>
<sequence length="616" mass="65167">MMKSRSPRTYFQFSYREIIFRAIPFGVLLLVVGLFGNSDVEAITLHATDDSHINLQAANQTNGNRVNLSVRNVGGGGERHAFVRFDLSPIPATSTIEKVTLRLFTDRVQNPGAFTVHTVLGPWVESSLSANTAPALGPTLLTVPVVTGEKQFISVDIPTNVVEDWVDGSVQNHGLALVPDSNDPIRVDWDSKETLGTSHPLELEVVLRSVGPDFQAQIDALNAALTTVSQNLDVLTNLISVAPSGDATIAATGNLVLDAGANKEVMIEKKAMLMGDAKVMGTTELEGDAMMMQKATVMGDTQLEGNAMLMSDAMVMGNTMMEGQATVMGEALLEGDTMMMQDAMIKGDTMMEGQATVMGEALLEGDTMMMKDAMVMGDAMLEQETNVEGSLIIKTATASVDANGLLVPDNGPTLSSSALILRNSQSAGVIAGHGGLAAIPQAVDGTVLDLRYVAEQGAPPVIDVGNCVSGGSCGVLNIILKSNSSFYELEDGESLSLRSDGNGFWRELARSNKHVEVFTATSDEIIVDALETQATDANCVTSNGGRADSVLLVGSVILTPLPEGGPSDADLEILEQETANDTVAPGVETDRFFVQVRNNGTSDPGKFQITLRCLAL</sequence>
<comment type="caution">
    <text evidence="5">The sequence shown here is derived from an EMBL/GenBank/DDBJ whole genome shotgun (WGS) entry which is preliminary data.</text>
</comment>
<evidence type="ECO:0000259" key="4">
    <source>
        <dbReference type="Pfam" id="PF24517"/>
    </source>
</evidence>
<keyword evidence="2" id="KW-0964">Secreted</keyword>
<accession>A0ABU3K4A8</accession>
<dbReference type="NCBIfam" id="NF033679">
    <property type="entry name" value="DNRLRE_dom"/>
    <property type="match status" value="1"/>
</dbReference>
<evidence type="ECO:0000313" key="5">
    <source>
        <dbReference type="EMBL" id="MDT7041198.1"/>
    </source>
</evidence>
<dbReference type="Gene3D" id="2.160.10.10">
    <property type="entry name" value="Hexapeptide repeat proteins"/>
    <property type="match status" value="1"/>
</dbReference>
<proteinExistence type="predicted"/>
<dbReference type="SUPFAM" id="SSF51161">
    <property type="entry name" value="Trimeric LpxA-like enzymes"/>
    <property type="match status" value="1"/>
</dbReference>
<dbReference type="Pfam" id="PF24517">
    <property type="entry name" value="CBM96"/>
    <property type="match status" value="1"/>
</dbReference>
<protein>
    <submittedName>
        <fullName evidence="5">DNRLRE domain-containing protein</fullName>
    </submittedName>
</protein>
<evidence type="ECO:0000256" key="3">
    <source>
        <dbReference type="ARBA" id="ARBA00022729"/>
    </source>
</evidence>
<dbReference type="InterPro" id="IPR055372">
    <property type="entry name" value="CBM96"/>
</dbReference>
<name>A0ABU3K4A8_9BACT</name>
<evidence type="ECO:0000256" key="2">
    <source>
        <dbReference type="ARBA" id="ARBA00022525"/>
    </source>
</evidence>
<evidence type="ECO:0000313" key="6">
    <source>
        <dbReference type="Proteomes" id="UP001250932"/>
    </source>
</evidence>
<reference evidence="5 6" key="1">
    <citation type="journal article" date="2023" name="ISME J.">
        <title>Cultivation and genomic characterization of novel and ubiquitous marine nitrite-oxidizing bacteria from the Nitrospirales.</title>
        <authorList>
            <person name="Mueller A.J."/>
            <person name="Daebeler A."/>
            <person name="Herbold C.W."/>
            <person name="Kirkegaard R.H."/>
            <person name="Daims H."/>
        </authorList>
    </citation>
    <scope>NUCLEOTIDE SEQUENCE [LARGE SCALE GENOMIC DNA]</scope>
    <source>
        <strain evidence="5 6">EB</strain>
    </source>
</reference>
<dbReference type="RefSeq" id="WP_313831554.1">
    <property type="nucleotide sequence ID" value="NZ_JAQOUE010000001.1"/>
</dbReference>
<gene>
    <name evidence="5" type="ORF">PPG34_02470</name>
</gene>
<organism evidence="5 6">
    <name type="scientific">Candidatus Nitronereus thalassa</name>
    <dbReference type="NCBI Taxonomy" id="3020898"/>
    <lineage>
        <taxon>Bacteria</taxon>
        <taxon>Pseudomonadati</taxon>
        <taxon>Nitrospirota</taxon>
        <taxon>Nitrospiria</taxon>
        <taxon>Nitrospirales</taxon>
        <taxon>Nitrospiraceae</taxon>
        <taxon>Candidatus Nitronereus</taxon>
    </lineage>
</organism>
<dbReference type="Proteomes" id="UP001250932">
    <property type="component" value="Unassembled WGS sequence"/>
</dbReference>
<evidence type="ECO:0000256" key="1">
    <source>
        <dbReference type="ARBA" id="ARBA00004613"/>
    </source>
</evidence>
<keyword evidence="3" id="KW-0732">Signal</keyword>
<dbReference type="InterPro" id="IPR011004">
    <property type="entry name" value="Trimer_LpxA-like_sf"/>
</dbReference>
<comment type="subcellular location">
    <subcellularLocation>
        <location evidence="1">Secreted</location>
    </subcellularLocation>
</comment>